<keyword evidence="1" id="KW-0812">Transmembrane</keyword>
<evidence type="ECO:0000256" key="1">
    <source>
        <dbReference type="SAM" id="Phobius"/>
    </source>
</evidence>
<keyword evidence="1" id="KW-1133">Transmembrane helix</keyword>
<keyword evidence="1" id="KW-0472">Membrane</keyword>
<evidence type="ECO:0000313" key="2">
    <source>
        <dbReference type="EMBL" id="MCW0399305.1"/>
    </source>
</evidence>
<keyword evidence="3" id="KW-1185">Reference proteome</keyword>
<comment type="caution">
    <text evidence="2">The sequence shown here is derived from an EMBL/GenBank/DDBJ whole genome shotgun (WGS) entry which is preliminary data.</text>
</comment>
<sequence>MKLSLFSNTWNGLHKQNAMLAVAAGGLLACNLVLGLVILTKDKTVVLAPPRLLGEASITADDADAAYKESFGLGFATMLGNVTPATAPFLAKNIARYVAPEATREMVAAVNEQAQQIKSEQISIQFSPKQVFYHPVLKKVIVSGEYTLRGARNSEQSMVRTYVLGVTVRNYTVQLTSLDTQEGPWAEPNAKQLEAAAKSN</sequence>
<dbReference type="InterPro" id="IPR007973">
    <property type="entry name" value="Pilus_assembly_TraE"/>
</dbReference>
<protein>
    <recommendedName>
        <fullName evidence="4">Conjugal transfer protein</fullName>
    </recommendedName>
</protein>
<evidence type="ECO:0008006" key="4">
    <source>
        <dbReference type="Google" id="ProtNLM"/>
    </source>
</evidence>
<dbReference type="RefSeq" id="WP_267122714.1">
    <property type="nucleotide sequence ID" value="NZ_JANFWR010000010.1"/>
</dbReference>
<gene>
    <name evidence="2" type="ORF">NB700_001861</name>
</gene>
<dbReference type="PROSITE" id="PS51257">
    <property type="entry name" value="PROKAR_LIPOPROTEIN"/>
    <property type="match status" value="1"/>
</dbReference>
<organism evidence="2 3">
    <name type="scientific">Xanthomonas sacchari</name>
    <dbReference type="NCBI Taxonomy" id="56458"/>
    <lineage>
        <taxon>Bacteria</taxon>
        <taxon>Pseudomonadati</taxon>
        <taxon>Pseudomonadota</taxon>
        <taxon>Gammaproteobacteria</taxon>
        <taxon>Lysobacterales</taxon>
        <taxon>Lysobacteraceae</taxon>
        <taxon>Xanthomonas</taxon>
    </lineage>
</organism>
<dbReference type="EMBL" id="JANFWR010000010">
    <property type="protein sequence ID" value="MCW0399305.1"/>
    <property type="molecule type" value="Genomic_DNA"/>
</dbReference>
<dbReference type="Pfam" id="PF05309">
    <property type="entry name" value="TraE"/>
    <property type="match status" value="1"/>
</dbReference>
<accession>A0ABT3DUX2</accession>
<reference evidence="2 3" key="1">
    <citation type="submission" date="2022-06" db="EMBL/GenBank/DDBJ databases">
        <title>Dynamics of rice microbiomes reveals core vertical transmitted seed endophytes.</title>
        <authorList>
            <person name="Liao K."/>
            <person name="Zhang X."/>
        </authorList>
    </citation>
    <scope>NUCLEOTIDE SEQUENCE [LARGE SCALE GENOMIC DNA]</scope>
    <source>
        <strain evidence="2 3">YT10-10-1</strain>
    </source>
</reference>
<proteinExistence type="predicted"/>
<evidence type="ECO:0000313" key="3">
    <source>
        <dbReference type="Proteomes" id="UP001320843"/>
    </source>
</evidence>
<name>A0ABT3DUX2_9XANT</name>
<feature type="transmembrane region" description="Helical" evidence="1">
    <location>
        <begin position="20"/>
        <end position="39"/>
    </location>
</feature>
<dbReference type="Proteomes" id="UP001320843">
    <property type="component" value="Unassembled WGS sequence"/>
</dbReference>